<evidence type="ECO:0000256" key="1">
    <source>
        <dbReference type="ARBA" id="ARBA00022691"/>
    </source>
</evidence>
<dbReference type="EMBL" id="VBPB01000049">
    <property type="protein sequence ID" value="TMQ73702.1"/>
    <property type="molecule type" value="Genomic_DNA"/>
</dbReference>
<feature type="domain" description="Radical SAM core" evidence="6">
    <location>
        <begin position="23"/>
        <end position="230"/>
    </location>
</feature>
<dbReference type="InterPro" id="IPR058240">
    <property type="entry name" value="rSAM_sf"/>
</dbReference>
<dbReference type="GO" id="GO:0003824">
    <property type="term" value="F:catalytic activity"/>
    <property type="evidence" value="ECO:0007669"/>
    <property type="project" value="InterPro"/>
</dbReference>
<dbReference type="CDD" id="cd01335">
    <property type="entry name" value="Radical_SAM"/>
    <property type="match status" value="1"/>
</dbReference>
<comment type="caution">
    <text evidence="7">The sequence shown here is derived from an EMBL/GenBank/DDBJ whole genome shotgun (WGS) entry which is preliminary data.</text>
</comment>
<keyword evidence="3" id="KW-0408">Iron</keyword>
<organism evidence="7 8">
    <name type="scientific">Eiseniibacteriota bacterium</name>
    <dbReference type="NCBI Taxonomy" id="2212470"/>
    <lineage>
        <taxon>Bacteria</taxon>
        <taxon>Candidatus Eiseniibacteriota</taxon>
    </lineage>
</organism>
<dbReference type="Proteomes" id="UP000319771">
    <property type="component" value="Unassembled WGS sequence"/>
</dbReference>
<keyword evidence="4" id="KW-0411">Iron-sulfur</keyword>
<dbReference type="InterPro" id="IPR050377">
    <property type="entry name" value="Radical_SAM_PqqE_MftC-like"/>
</dbReference>
<dbReference type="GO" id="GO:0051536">
    <property type="term" value="F:iron-sulfur cluster binding"/>
    <property type="evidence" value="ECO:0007669"/>
    <property type="project" value="UniProtKB-KW"/>
</dbReference>
<dbReference type="PANTHER" id="PTHR11228">
    <property type="entry name" value="RADICAL SAM DOMAIN PROTEIN"/>
    <property type="match status" value="1"/>
</dbReference>
<name>A0A538UCT3_UNCEI</name>
<dbReference type="InterPro" id="IPR006638">
    <property type="entry name" value="Elp3/MiaA/NifB-like_rSAM"/>
</dbReference>
<dbReference type="PROSITE" id="PS51918">
    <property type="entry name" value="RADICAL_SAM"/>
    <property type="match status" value="1"/>
</dbReference>
<dbReference type="SFLD" id="SFLDG01067">
    <property type="entry name" value="SPASM/twitch_domain_containing"/>
    <property type="match status" value="1"/>
</dbReference>
<dbReference type="Gene3D" id="3.20.20.70">
    <property type="entry name" value="Aldolase class I"/>
    <property type="match status" value="1"/>
</dbReference>
<dbReference type="PANTHER" id="PTHR11228:SF22">
    <property type="entry name" value="PEPTIDE BIOSYNTHESIS PROTEIN YYDG-RELATED"/>
    <property type="match status" value="1"/>
</dbReference>
<evidence type="ECO:0000256" key="3">
    <source>
        <dbReference type="ARBA" id="ARBA00023004"/>
    </source>
</evidence>
<evidence type="ECO:0000313" key="8">
    <source>
        <dbReference type="Proteomes" id="UP000319771"/>
    </source>
</evidence>
<dbReference type="InterPro" id="IPR013785">
    <property type="entry name" value="Aldolase_TIM"/>
</dbReference>
<gene>
    <name evidence="7" type="ORF">E6K81_03350</name>
</gene>
<keyword evidence="2" id="KW-0479">Metal-binding</keyword>
<dbReference type="SFLD" id="SFLDS00029">
    <property type="entry name" value="Radical_SAM"/>
    <property type="match status" value="1"/>
</dbReference>
<evidence type="ECO:0000259" key="6">
    <source>
        <dbReference type="PROSITE" id="PS51918"/>
    </source>
</evidence>
<evidence type="ECO:0000313" key="7">
    <source>
        <dbReference type="EMBL" id="TMQ73702.1"/>
    </source>
</evidence>
<feature type="region of interest" description="Disordered" evidence="5">
    <location>
        <begin position="317"/>
        <end position="337"/>
    </location>
</feature>
<dbReference type="SUPFAM" id="SSF102114">
    <property type="entry name" value="Radical SAM enzymes"/>
    <property type="match status" value="1"/>
</dbReference>
<dbReference type="GO" id="GO:0046872">
    <property type="term" value="F:metal ion binding"/>
    <property type="evidence" value="ECO:0007669"/>
    <property type="project" value="UniProtKB-KW"/>
</dbReference>
<evidence type="ECO:0000256" key="5">
    <source>
        <dbReference type="SAM" id="MobiDB-lite"/>
    </source>
</evidence>
<evidence type="ECO:0000256" key="2">
    <source>
        <dbReference type="ARBA" id="ARBA00022723"/>
    </source>
</evidence>
<evidence type="ECO:0000256" key="4">
    <source>
        <dbReference type="ARBA" id="ARBA00023014"/>
    </source>
</evidence>
<proteinExistence type="predicted"/>
<reference evidence="7 8" key="1">
    <citation type="journal article" date="2019" name="Nat. Microbiol.">
        <title>Mediterranean grassland soil C-N compound turnover is dependent on rainfall and depth, and is mediated by genomically divergent microorganisms.</title>
        <authorList>
            <person name="Diamond S."/>
            <person name="Andeer P.F."/>
            <person name="Li Z."/>
            <person name="Crits-Christoph A."/>
            <person name="Burstein D."/>
            <person name="Anantharaman K."/>
            <person name="Lane K.R."/>
            <person name="Thomas B.C."/>
            <person name="Pan C."/>
            <person name="Northen T.R."/>
            <person name="Banfield J.F."/>
        </authorList>
    </citation>
    <scope>NUCLEOTIDE SEQUENCE [LARGE SCALE GENOMIC DNA]</scope>
    <source>
        <strain evidence="7">WS_11</strain>
    </source>
</reference>
<accession>A0A538UCT3</accession>
<dbReference type="SMART" id="SM00729">
    <property type="entry name" value="Elp3"/>
    <property type="match status" value="1"/>
</dbReference>
<dbReference type="AlphaFoldDB" id="A0A538UCT3"/>
<dbReference type="Pfam" id="PF04055">
    <property type="entry name" value="Radical_SAM"/>
    <property type="match status" value="1"/>
</dbReference>
<keyword evidence="1" id="KW-0949">S-adenosyl-L-methionine</keyword>
<dbReference type="InterPro" id="IPR007197">
    <property type="entry name" value="rSAM"/>
</dbReference>
<sequence>MTASRMRWIPRAIGKIVGGLVNEDHPILVHIIPMRRCNLACTYCNEFDAISQPVPLDVMTRRADKLAELGTAAITISGGEPLLHPDLPTIIARIRERGMIVTLITNGYLLTLARIDALNDAGLDHLEISIDNVEPDEVSKKSLRVIDPKLKWLAERARFTVSINSVIGTGVRHPEDALIVARRARELGFMSSVGIVHDGGGQLKPLGEREMAIYREIRTMGQGLMHVNGAFQDRLAEGKANTWRCRAGARYLYVDEDGLVHYCSQQRGYPAIPLESYTVEDIRREYRTEKACAPYCTVNCVQQVGLMDNWRSPQTAGVVSPTAGVSAPAPAPVTLAK</sequence>
<protein>
    <submittedName>
        <fullName evidence="7">Radical SAM protein</fullName>
    </submittedName>
</protein>